<reference evidence="4" key="1">
    <citation type="submission" date="2018-02" db="EMBL/GenBank/DDBJ databases">
        <title>Rhizophora mucronata_Transcriptome.</title>
        <authorList>
            <person name="Meera S.P."/>
            <person name="Sreeshan A."/>
            <person name="Augustine A."/>
        </authorList>
    </citation>
    <scope>NUCLEOTIDE SEQUENCE</scope>
    <source>
        <tissue evidence="4">Leaf</tissue>
    </source>
</reference>
<accession>A0A2P2QAI0</accession>
<dbReference type="GO" id="GO:0004042">
    <property type="term" value="F:L-glutamate N-acetyltransferase activity"/>
    <property type="evidence" value="ECO:0007669"/>
    <property type="project" value="InterPro"/>
</dbReference>
<protein>
    <submittedName>
        <fullName evidence="4">Uncharacterized protein</fullName>
    </submittedName>
</protein>
<dbReference type="InterPro" id="IPR010167">
    <property type="entry name" value="NH2A_AcTrfase"/>
</dbReference>
<dbReference type="InterPro" id="IPR036393">
    <property type="entry name" value="AceGlu_kinase-like_sf"/>
</dbReference>
<evidence type="ECO:0000313" key="4">
    <source>
        <dbReference type="EMBL" id="MBX64012.1"/>
    </source>
</evidence>
<name>A0A2P2QAI0_RHIMU</name>
<dbReference type="PANTHER" id="PTHR30602:SF12">
    <property type="entry name" value="AMINO-ACID ACETYLTRANSFERASE NAGS1, CHLOROPLASTIC-RELATED"/>
    <property type="match status" value="1"/>
</dbReference>
<dbReference type="GO" id="GO:0006526">
    <property type="term" value="P:L-arginine biosynthetic process"/>
    <property type="evidence" value="ECO:0007669"/>
    <property type="project" value="InterPro"/>
</dbReference>
<dbReference type="Gene3D" id="3.40.1160.10">
    <property type="entry name" value="Acetylglutamate kinase-like"/>
    <property type="match status" value="1"/>
</dbReference>
<dbReference type="EMBL" id="GGEC01083528">
    <property type="protein sequence ID" value="MBX64012.1"/>
    <property type="molecule type" value="Transcribed_RNA"/>
</dbReference>
<feature type="region of interest" description="Disordered" evidence="3">
    <location>
        <begin position="1"/>
        <end position="34"/>
    </location>
</feature>
<dbReference type="SUPFAM" id="SSF53633">
    <property type="entry name" value="Carbamate kinase-like"/>
    <property type="match status" value="1"/>
</dbReference>
<feature type="compositionally biased region" description="Low complexity" evidence="3">
    <location>
        <begin position="7"/>
        <end position="22"/>
    </location>
</feature>
<dbReference type="GO" id="GO:0005737">
    <property type="term" value="C:cytoplasm"/>
    <property type="evidence" value="ECO:0007669"/>
    <property type="project" value="InterPro"/>
</dbReference>
<evidence type="ECO:0000256" key="3">
    <source>
        <dbReference type="SAM" id="MobiDB-lite"/>
    </source>
</evidence>
<evidence type="ECO:0000256" key="1">
    <source>
        <dbReference type="ARBA" id="ARBA00022679"/>
    </source>
</evidence>
<keyword evidence="2" id="KW-0012">Acyltransferase</keyword>
<organism evidence="4">
    <name type="scientific">Rhizophora mucronata</name>
    <name type="common">Asiatic mangrove</name>
    <dbReference type="NCBI Taxonomy" id="61149"/>
    <lineage>
        <taxon>Eukaryota</taxon>
        <taxon>Viridiplantae</taxon>
        <taxon>Streptophyta</taxon>
        <taxon>Embryophyta</taxon>
        <taxon>Tracheophyta</taxon>
        <taxon>Spermatophyta</taxon>
        <taxon>Magnoliopsida</taxon>
        <taxon>eudicotyledons</taxon>
        <taxon>Gunneridae</taxon>
        <taxon>Pentapetalae</taxon>
        <taxon>rosids</taxon>
        <taxon>fabids</taxon>
        <taxon>Malpighiales</taxon>
        <taxon>Rhizophoraceae</taxon>
        <taxon>Rhizophora</taxon>
    </lineage>
</organism>
<dbReference type="AlphaFoldDB" id="A0A2P2QAI0"/>
<proteinExistence type="predicted"/>
<keyword evidence="1" id="KW-0808">Transferase</keyword>
<dbReference type="PANTHER" id="PTHR30602">
    <property type="entry name" value="AMINO-ACID ACETYLTRANSFERASE"/>
    <property type="match status" value="1"/>
</dbReference>
<evidence type="ECO:0000256" key="2">
    <source>
        <dbReference type="ARBA" id="ARBA00023315"/>
    </source>
</evidence>
<sequence length="91" mass="9820">MKRGVFSESESSSVEETKTSSSCDGSARPGRTCSRGGTFVVFISGEIVGSAHLDPILKDTAFLHHLGIRFVLFPGTQVQINDLLRQKGHEA</sequence>